<keyword evidence="3" id="KW-1185">Reference proteome</keyword>
<accession>A0A9W9TF05</accession>
<dbReference type="SUPFAM" id="SSF53474">
    <property type="entry name" value="alpha/beta-Hydrolases"/>
    <property type="match status" value="1"/>
</dbReference>
<proteinExistence type="predicted"/>
<dbReference type="InterPro" id="IPR029058">
    <property type="entry name" value="AB_hydrolase_fold"/>
</dbReference>
<reference evidence="2" key="1">
    <citation type="submission" date="2022-11" db="EMBL/GenBank/DDBJ databases">
        <authorList>
            <person name="Petersen C."/>
        </authorList>
    </citation>
    <scope>NUCLEOTIDE SEQUENCE</scope>
    <source>
        <strain evidence="2">IBT 19713</strain>
    </source>
</reference>
<dbReference type="InterPro" id="IPR000073">
    <property type="entry name" value="AB_hydrolase_1"/>
</dbReference>
<dbReference type="Proteomes" id="UP001150941">
    <property type="component" value="Unassembled WGS sequence"/>
</dbReference>
<dbReference type="Gene3D" id="3.40.50.1820">
    <property type="entry name" value="alpha/beta hydrolase"/>
    <property type="match status" value="1"/>
</dbReference>
<dbReference type="GO" id="GO:0017000">
    <property type="term" value="P:antibiotic biosynthetic process"/>
    <property type="evidence" value="ECO:0007669"/>
    <property type="project" value="UniProtKB-ARBA"/>
</dbReference>
<reference evidence="2" key="2">
    <citation type="journal article" date="2023" name="IMA Fungus">
        <title>Comparative genomic study of the Penicillium genus elucidates a diverse pangenome and 15 lateral gene transfer events.</title>
        <authorList>
            <person name="Petersen C."/>
            <person name="Sorensen T."/>
            <person name="Nielsen M.R."/>
            <person name="Sondergaard T.E."/>
            <person name="Sorensen J.L."/>
            <person name="Fitzpatrick D.A."/>
            <person name="Frisvad J.C."/>
            <person name="Nielsen K.L."/>
        </authorList>
    </citation>
    <scope>NUCLEOTIDE SEQUENCE</scope>
    <source>
        <strain evidence="2">IBT 19713</strain>
    </source>
</reference>
<dbReference type="GO" id="GO:0072330">
    <property type="term" value="P:monocarboxylic acid biosynthetic process"/>
    <property type="evidence" value="ECO:0007669"/>
    <property type="project" value="UniProtKB-ARBA"/>
</dbReference>
<sequence length="196" mass="20848">MTPGGLLTHGLVLVGHSMGAKVALATLANLPETLLKLAKGLVLIAPSPPSALHLPAEMKEQQRGAYSSEESVRFTLGNILSSFTLLDEDDIRCGVRDSLSGNELAKKAWPAYGMEEDISSEVKTVLKAVVASDPGFKAVVLIGDGDIVETKEKVEAEVVQVLVDSGVQTSVKVVQNVRHLLPLEAPRAVQEVISKF</sequence>
<name>A0A9W9TF05_9EURO</name>
<evidence type="ECO:0000313" key="3">
    <source>
        <dbReference type="Proteomes" id="UP001150941"/>
    </source>
</evidence>
<dbReference type="RefSeq" id="XP_058327096.1">
    <property type="nucleotide sequence ID" value="XM_058478766.1"/>
</dbReference>
<evidence type="ECO:0000313" key="2">
    <source>
        <dbReference type="EMBL" id="KAJ5220266.1"/>
    </source>
</evidence>
<dbReference type="EMBL" id="JAPQKS010000007">
    <property type="protein sequence ID" value="KAJ5220266.1"/>
    <property type="molecule type" value="Genomic_DNA"/>
</dbReference>
<comment type="caution">
    <text evidence="2">The sequence shown here is derived from an EMBL/GenBank/DDBJ whole genome shotgun (WGS) entry which is preliminary data.</text>
</comment>
<dbReference type="AlphaFoldDB" id="A0A9W9TF05"/>
<gene>
    <name evidence="2" type="ORF">N7468_009470</name>
</gene>
<feature type="domain" description="AB hydrolase-1" evidence="1">
    <location>
        <begin position="9"/>
        <end position="189"/>
    </location>
</feature>
<dbReference type="OrthoDB" id="2498029at2759"/>
<dbReference type="Pfam" id="PF12697">
    <property type="entry name" value="Abhydrolase_6"/>
    <property type="match status" value="1"/>
</dbReference>
<organism evidence="2 3">
    <name type="scientific">Penicillium chermesinum</name>
    <dbReference type="NCBI Taxonomy" id="63820"/>
    <lineage>
        <taxon>Eukaryota</taxon>
        <taxon>Fungi</taxon>
        <taxon>Dikarya</taxon>
        <taxon>Ascomycota</taxon>
        <taxon>Pezizomycotina</taxon>
        <taxon>Eurotiomycetes</taxon>
        <taxon>Eurotiomycetidae</taxon>
        <taxon>Eurotiales</taxon>
        <taxon>Aspergillaceae</taxon>
        <taxon>Penicillium</taxon>
    </lineage>
</organism>
<evidence type="ECO:0000259" key="1">
    <source>
        <dbReference type="Pfam" id="PF12697"/>
    </source>
</evidence>
<dbReference type="GeneID" id="83206069"/>
<protein>
    <recommendedName>
        <fullName evidence="1">AB hydrolase-1 domain-containing protein</fullName>
    </recommendedName>
</protein>